<dbReference type="EMBL" id="QFYR01000001">
    <property type="protein sequence ID" value="RAK57622.1"/>
    <property type="molecule type" value="Genomic_DNA"/>
</dbReference>
<reference evidence="2" key="1">
    <citation type="submission" date="2018-05" db="EMBL/GenBank/DDBJ databases">
        <authorList>
            <person name="Li X."/>
        </authorList>
    </citation>
    <scope>NUCLEOTIDE SEQUENCE [LARGE SCALE GENOMIC DNA]</scope>
    <source>
        <strain evidence="2">YIM 73061</strain>
    </source>
</reference>
<dbReference type="GO" id="GO:0016791">
    <property type="term" value="F:phosphatase activity"/>
    <property type="evidence" value="ECO:0007669"/>
    <property type="project" value="TreeGrafter"/>
</dbReference>
<dbReference type="Pfam" id="PF13344">
    <property type="entry name" value="Hydrolase_6"/>
    <property type="match status" value="1"/>
</dbReference>
<dbReference type="PANTHER" id="PTHR19288">
    <property type="entry name" value="4-NITROPHENYLPHOSPHATASE-RELATED"/>
    <property type="match status" value="1"/>
</dbReference>
<gene>
    <name evidence="1" type="ORF">DJ018_06770</name>
</gene>
<dbReference type="InterPro" id="IPR023214">
    <property type="entry name" value="HAD_sf"/>
</dbReference>
<evidence type="ECO:0000313" key="2">
    <source>
        <dbReference type="Proteomes" id="UP000249725"/>
    </source>
</evidence>
<dbReference type="SUPFAM" id="SSF56784">
    <property type="entry name" value="HAD-like"/>
    <property type="match status" value="1"/>
</dbReference>
<dbReference type="RefSeq" id="WP_111514073.1">
    <property type="nucleotide sequence ID" value="NZ_QFYR01000001.1"/>
</dbReference>
<dbReference type="GO" id="GO:0005737">
    <property type="term" value="C:cytoplasm"/>
    <property type="evidence" value="ECO:0007669"/>
    <property type="project" value="TreeGrafter"/>
</dbReference>
<dbReference type="Gene3D" id="3.40.50.1000">
    <property type="entry name" value="HAD superfamily/HAD-like"/>
    <property type="match status" value="2"/>
</dbReference>
<organism evidence="1 2">
    <name type="scientific">Phenylobacterium deserti</name>
    <dbReference type="NCBI Taxonomy" id="1914756"/>
    <lineage>
        <taxon>Bacteria</taxon>
        <taxon>Pseudomonadati</taxon>
        <taxon>Pseudomonadota</taxon>
        <taxon>Alphaproteobacteria</taxon>
        <taxon>Caulobacterales</taxon>
        <taxon>Caulobacteraceae</taxon>
        <taxon>Phenylobacterium</taxon>
    </lineage>
</organism>
<proteinExistence type="predicted"/>
<protein>
    <submittedName>
        <fullName evidence="1">TIGR01459 family HAD-type hydrolase</fullName>
    </submittedName>
</protein>
<name>A0A328ARF3_9CAUL</name>
<dbReference type="Pfam" id="PF13242">
    <property type="entry name" value="Hydrolase_like"/>
    <property type="match status" value="1"/>
</dbReference>
<dbReference type="InterPro" id="IPR036412">
    <property type="entry name" value="HAD-like_sf"/>
</dbReference>
<evidence type="ECO:0000313" key="1">
    <source>
        <dbReference type="EMBL" id="RAK57622.1"/>
    </source>
</evidence>
<keyword evidence="1" id="KW-0378">Hydrolase</keyword>
<dbReference type="InterPro" id="IPR006357">
    <property type="entry name" value="HAD-SF_hydro_IIA"/>
</dbReference>
<dbReference type="InterPro" id="IPR006356">
    <property type="entry name" value="HAD-SF_hydro_IIA_hyp3"/>
</dbReference>
<sequence length="288" mass="31101">MSAPQIVSGLAEIADRYDAVLCDIWGVIHNGRESFRDACVALARFQAERGPVILISNAPRPSPAVIEQLDGLGVQREAYARVVTSGDATRALLAERAPGPAFKLGPDRDDPLYEGTGVTFAPLEEARFIACTGPFDDETEEPNDYRERFEGAVARGLEMICANPDIVVQRGDKLIYCAGALAQLYEILGGKVEMAGKPFRAVYDICLEEAASRTKTPLDRSRVLCIGDGLPTDIRGANAQELDVLFVASGIHEAETLDAGGAIRAEAVESLLRQEGLKANWAMPDLVW</sequence>
<dbReference type="NCBIfam" id="TIGR01459">
    <property type="entry name" value="HAD-SF-IIA-hyp4"/>
    <property type="match status" value="1"/>
</dbReference>
<dbReference type="CDD" id="cd07525">
    <property type="entry name" value="HAD_like"/>
    <property type="match status" value="1"/>
</dbReference>
<dbReference type="OrthoDB" id="9791073at2"/>
<keyword evidence="2" id="KW-1185">Reference proteome</keyword>
<accession>A0A328ARF3</accession>
<dbReference type="AlphaFoldDB" id="A0A328ARF3"/>
<dbReference type="Proteomes" id="UP000249725">
    <property type="component" value="Unassembled WGS sequence"/>
</dbReference>
<dbReference type="NCBIfam" id="TIGR01460">
    <property type="entry name" value="HAD-SF-IIA"/>
    <property type="match status" value="1"/>
</dbReference>
<comment type="caution">
    <text evidence="1">The sequence shown here is derived from an EMBL/GenBank/DDBJ whole genome shotgun (WGS) entry which is preliminary data.</text>
</comment>
<dbReference type="PANTHER" id="PTHR19288:SF90">
    <property type="entry name" value="OS08G0542600 PROTEIN"/>
    <property type="match status" value="1"/>
</dbReference>